<dbReference type="Gene3D" id="3.40.50.300">
    <property type="entry name" value="P-loop containing nucleotide triphosphate hydrolases"/>
    <property type="match status" value="3"/>
</dbReference>
<comment type="similarity">
    <text evidence="1">Belongs to the DNA2/NAM7 helicase family.</text>
</comment>
<sequence length="1193" mass="132500">MGFFLRKKQTQATDSSPSLTSELTQYFVSVQERANLVDFAFSKENHLQVPLQEVRSGKLPEETAKKLFELERKNSSNKKPNPNEPISLVISLITLEEHRKHQGLLLLPATLGPDGTISVELESNSPWIPASRMTSPGTPDKEVMVGPLRNYWKFLHQQSETLIGNIESTTDAVSYAYQLFGSVQDQNFQALTQSQNQPAGERQSGYQDQNSATPNRASDEHQNRPRIIFDTCFIAPGTIVVANRGILNLLSDLKKNSDQAPLYRRLVNLNPPSKTGVENLYGQSQMQGLLSTAIAAKGSMSNGFPLTPSQRKSLHAFLKSENGEITAVSGPPGTGKTTLLQSVVASLIVQHALDGKNAPLIVGTSTNNQAVTNIIESFKKVTPDNPSIWEQRWLPEIPTSQTPARYNPLSPNRAETDTQLQPDSLASEPEAIGGLAAYCPSGMKTKEAQKAGYLVENPYKSGVYQPYSDEYYREQAWNYFQQQAAKAQIVTAGTRMSEVSELIRQHLTHLENCRQQLLTDFVPLDERSNPNQVFRFLVPQLESREEAAQEVYLKTINDQKLLGYLGNDLLKICNADTLDELDQTLDITLRYRQFWLAVHYYEAKWLEHIFSEDRIAESDLGKNTKKIMDTYWGAITSLTPCFVMTAYQLPRYFALWSPDEGNNPNYGAIDLLIVDEAGQVDTTLGAAGFALAKRALVVGDVRQLAPVWSVDPESDEELGDAHGLGQYWDELKAAGLTGSQPSSLMAAASHACQWEYGKTKPDGTRQGGLFLSEHFRCHSEIINYCNDLIYDGMLEPKRPESSWPLGQIVDIPFLFRPVPGSKDETQGSSRRNLVEAEAIVEWIVKHHELFTEIYPGRKASPIGVVTPFKAQANLIKRVLNQHPQKPRAAITIGTAHTLQGAERPVILFSSVYGENSNATSFIENTHELMNVAVSRAKDLFIVFGAEKRRSDTGKVFSLIRQHAQVNECDFVTAKEVQDEPLGSVQLAEDEVAFENKEIPQGDSQNVGDEKTETATEECSESPADSEFAAAVETSAIENQVETLSPLERELMVPTLGQNGMHRISAETYFQVQDEYYPKAAYISGSMLLKIATELGVELPNVPRAGKKESRYSARDLNETLATNGLIKNIDGNWIPTLQGRERGIVVKLANNSKPDRHSATTEESTSQPSTFSSYCVYPISMLTTIVEIVRNLQ</sequence>
<keyword evidence="3" id="KW-0378">Hydrolase</keyword>
<dbReference type="PANTHER" id="PTHR43788:SF8">
    <property type="entry name" value="DNA-BINDING PROTEIN SMUBP-2"/>
    <property type="match status" value="1"/>
</dbReference>
<dbReference type="SUPFAM" id="SSF52540">
    <property type="entry name" value="P-loop containing nucleoside triphosphate hydrolases"/>
    <property type="match status" value="1"/>
</dbReference>
<evidence type="ECO:0008006" key="11">
    <source>
        <dbReference type="Google" id="ProtNLM"/>
    </source>
</evidence>
<dbReference type="GO" id="GO:0003678">
    <property type="term" value="F:DNA helicase activity"/>
    <property type="evidence" value="ECO:0007669"/>
    <property type="project" value="UniProtKB-ARBA"/>
</dbReference>
<dbReference type="Pfam" id="PF13086">
    <property type="entry name" value="AAA_11"/>
    <property type="match status" value="1"/>
</dbReference>
<evidence type="ECO:0000259" key="7">
    <source>
        <dbReference type="Pfam" id="PF13086"/>
    </source>
</evidence>
<dbReference type="InterPro" id="IPR050534">
    <property type="entry name" value="Coronavir_polyprotein_1ab"/>
</dbReference>
<evidence type="ECO:0000256" key="6">
    <source>
        <dbReference type="SAM" id="MobiDB-lite"/>
    </source>
</evidence>
<evidence type="ECO:0000256" key="4">
    <source>
        <dbReference type="ARBA" id="ARBA00022806"/>
    </source>
</evidence>
<dbReference type="PANTHER" id="PTHR43788">
    <property type="entry name" value="DNA2/NAM7 HELICASE FAMILY MEMBER"/>
    <property type="match status" value="1"/>
</dbReference>
<organism evidence="9 10">
    <name type="scientific">Boudabousia tangfeifanii</name>
    <dbReference type="NCBI Taxonomy" id="1912795"/>
    <lineage>
        <taxon>Bacteria</taxon>
        <taxon>Bacillati</taxon>
        <taxon>Actinomycetota</taxon>
        <taxon>Actinomycetes</taxon>
        <taxon>Actinomycetales</taxon>
        <taxon>Actinomycetaceae</taxon>
        <taxon>Boudabousia</taxon>
    </lineage>
</organism>
<dbReference type="STRING" id="1912795.BK816_08495"/>
<keyword evidence="4" id="KW-0347">Helicase</keyword>
<dbReference type="Pfam" id="PF13087">
    <property type="entry name" value="AAA_12"/>
    <property type="match status" value="1"/>
</dbReference>
<name>A0A1D9MLQ2_9ACTO</name>
<accession>A0A1D9MLQ2</accession>
<dbReference type="RefSeq" id="WP_071164774.1">
    <property type="nucleotide sequence ID" value="NZ_CP017812.1"/>
</dbReference>
<feature type="compositionally biased region" description="Polar residues" evidence="6">
    <location>
        <begin position="192"/>
        <end position="216"/>
    </location>
</feature>
<dbReference type="Proteomes" id="UP000176288">
    <property type="component" value="Chromosome"/>
</dbReference>
<dbReference type="InterPro" id="IPR027417">
    <property type="entry name" value="P-loop_NTPase"/>
</dbReference>
<evidence type="ECO:0000256" key="3">
    <source>
        <dbReference type="ARBA" id="ARBA00022801"/>
    </source>
</evidence>
<dbReference type="CDD" id="cd18808">
    <property type="entry name" value="SF1_C_Upf1"/>
    <property type="match status" value="1"/>
</dbReference>
<keyword evidence="2" id="KW-0547">Nucleotide-binding</keyword>
<evidence type="ECO:0000313" key="10">
    <source>
        <dbReference type="Proteomes" id="UP000176288"/>
    </source>
</evidence>
<keyword evidence="5" id="KW-0067">ATP-binding</keyword>
<reference evidence="9 10" key="1">
    <citation type="submission" date="2016-10" db="EMBL/GenBank/DDBJ databases">
        <title>Actinomyces aegypiusis sp. nov., isolated from the Aegypius monachus in Qinghai Tibet Plateau China.</title>
        <authorList>
            <person name="Wang Y."/>
        </authorList>
    </citation>
    <scope>NUCLEOTIDE SEQUENCE [LARGE SCALE GENOMIC DNA]</scope>
    <source>
        <strain evidence="9 10">VUL4_3</strain>
    </source>
</reference>
<evidence type="ECO:0000256" key="1">
    <source>
        <dbReference type="ARBA" id="ARBA00007913"/>
    </source>
</evidence>
<proteinExistence type="inferred from homology"/>
<feature type="domain" description="DNA2/NAM7 helicase helicase" evidence="7">
    <location>
        <begin position="307"/>
        <end position="380"/>
    </location>
</feature>
<dbReference type="InterPro" id="IPR041679">
    <property type="entry name" value="DNA2/NAM7-like_C"/>
</dbReference>
<gene>
    <name evidence="9" type="ORF">BK816_08495</name>
</gene>
<evidence type="ECO:0000313" key="9">
    <source>
        <dbReference type="EMBL" id="AOZ73311.1"/>
    </source>
</evidence>
<evidence type="ECO:0000259" key="8">
    <source>
        <dbReference type="Pfam" id="PF13087"/>
    </source>
</evidence>
<dbReference type="KEGG" id="avu:BK816_08495"/>
<feature type="domain" description="DNA2/NAM7 helicase-like C-terminal" evidence="8">
    <location>
        <begin position="769"/>
        <end position="946"/>
    </location>
</feature>
<dbReference type="GO" id="GO:0005524">
    <property type="term" value="F:ATP binding"/>
    <property type="evidence" value="ECO:0007669"/>
    <property type="project" value="UniProtKB-KW"/>
</dbReference>
<dbReference type="InterPro" id="IPR041677">
    <property type="entry name" value="DNA2/NAM7_AAA_11"/>
</dbReference>
<dbReference type="OrthoDB" id="9757917at2"/>
<evidence type="ECO:0000256" key="2">
    <source>
        <dbReference type="ARBA" id="ARBA00022741"/>
    </source>
</evidence>
<keyword evidence="10" id="KW-1185">Reference proteome</keyword>
<feature type="region of interest" description="Disordered" evidence="6">
    <location>
        <begin position="192"/>
        <end position="222"/>
    </location>
</feature>
<protein>
    <recommendedName>
        <fullName evidence="11">DNA2/NAM7 helicase-like C-terminal domain-containing protein</fullName>
    </recommendedName>
</protein>
<evidence type="ECO:0000256" key="5">
    <source>
        <dbReference type="ARBA" id="ARBA00022840"/>
    </source>
</evidence>
<dbReference type="AlphaFoldDB" id="A0A1D9MLQ2"/>
<dbReference type="EMBL" id="CP017812">
    <property type="protein sequence ID" value="AOZ73311.1"/>
    <property type="molecule type" value="Genomic_DNA"/>
</dbReference>
<dbReference type="GO" id="GO:0016787">
    <property type="term" value="F:hydrolase activity"/>
    <property type="evidence" value="ECO:0007669"/>
    <property type="project" value="UniProtKB-KW"/>
</dbReference>
<dbReference type="InterPro" id="IPR047187">
    <property type="entry name" value="SF1_C_Upf1"/>
</dbReference>